<sequence>MSCFLLPQSLCDELTETMRKFWWGERNSKNKIHWMNWELLCKPKQGGLEFRDPKAFNLALLAKQAWRVLTKLNSLLNQVLFGKYCRNNTFLQSKPRSKCSWGWRSLMAGKEVLLKGLFMQVGNGEDINF</sequence>
<dbReference type="PANTHER" id="PTHR33116:SF86">
    <property type="entry name" value="REVERSE TRANSCRIPTASE DOMAIN-CONTAINING PROTEIN"/>
    <property type="match status" value="1"/>
</dbReference>
<organism evidence="1 2">
    <name type="scientific">Nelumbo nucifera</name>
    <name type="common">Sacred lotus</name>
    <dbReference type="NCBI Taxonomy" id="4432"/>
    <lineage>
        <taxon>Eukaryota</taxon>
        <taxon>Viridiplantae</taxon>
        <taxon>Streptophyta</taxon>
        <taxon>Embryophyta</taxon>
        <taxon>Tracheophyta</taxon>
        <taxon>Spermatophyta</taxon>
        <taxon>Magnoliopsida</taxon>
        <taxon>Proteales</taxon>
        <taxon>Nelumbonaceae</taxon>
        <taxon>Nelumbo</taxon>
    </lineage>
</organism>
<dbReference type="Proteomes" id="UP000607653">
    <property type="component" value="Unassembled WGS sequence"/>
</dbReference>
<evidence type="ECO:0000313" key="2">
    <source>
        <dbReference type="Proteomes" id="UP000607653"/>
    </source>
</evidence>
<keyword evidence="2" id="KW-1185">Reference proteome</keyword>
<dbReference type="PANTHER" id="PTHR33116">
    <property type="entry name" value="REVERSE TRANSCRIPTASE ZINC-BINDING DOMAIN-CONTAINING PROTEIN-RELATED-RELATED"/>
    <property type="match status" value="1"/>
</dbReference>
<gene>
    <name evidence="1" type="ORF">HUJ06_023601</name>
</gene>
<proteinExistence type="predicted"/>
<reference evidence="1 2" key="1">
    <citation type="journal article" date="2020" name="Mol. Biol. Evol.">
        <title>Distinct Expression and Methylation Patterns for Genes with Different Fates following a Single Whole-Genome Duplication in Flowering Plants.</title>
        <authorList>
            <person name="Shi T."/>
            <person name="Rahmani R.S."/>
            <person name="Gugger P.F."/>
            <person name="Wang M."/>
            <person name="Li H."/>
            <person name="Zhang Y."/>
            <person name="Li Z."/>
            <person name="Wang Q."/>
            <person name="Van de Peer Y."/>
            <person name="Marchal K."/>
            <person name="Chen J."/>
        </authorList>
    </citation>
    <scope>NUCLEOTIDE SEQUENCE [LARGE SCALE GENOMIC DNA]</scope>
    <source>
        <tissue evidence="1">Leaf</tissue>
    </source>
</reference>
<dbReference type="EMBL" id="DUZY01000001">
    <property type="protein sequence ID" value="DAD22138.1"/>
    <property type="molecule type" value="Genomic_DNA"/>
</dbReference>
<evidence type="ECO:0000313" key="1">
    <source>
        <dbReference type="EMBL" id="DAD22138.1"/>
    </source>
</evidence>
<comment type="caution">
    <text evidence="1">The sequence shown here is derived from an EMBL/GenBank/DDBJ whole genome shotgun (WGS) entry which is preliminary data.</text>
</comment>
<name>A0A822XXL7_NELNU</name>
<dbReference type="AlphaFoldDB" id="A0A822XXL7"/>
<accession>A0A822XXL7</accession>
<protein>
    <submittedName>
        <fullName evidence="1">Uncharacterized protein</fullName>
    </submittedName>
</protein>